<gene>
    <name evidence="1" type="ORF">L596_025350</name>
</gene>
<keyword evidence="2" id="KW-1185">Reference proteome</keyword>
<accession>A0A4U5M8D1</accession>
<evidence type="ECO:0000313" key="2">
    <source>
        <dbReference type="Proteomes" id="UP000298663"/>
    </source>
</evidence>
<dbReference type="EMBL" id="AZBU02000009">
    <property type="protein sequence ID" value="TKR64873.1"/>
    <property type="molecule type" value="Genomic_DNA"/>
</dbReference>
<proteinExistence type="predicted"/>
<dbReference type="Proteomes" id="UP000298663">
    <property type="component" value="Unassembled WGS sequence"/>
</dbReference>
<comment type="caution">
    <text evidence="1">The sequence shown here is derived from an EMBL/GenBank/DDBJ whole genome shotgun (WGS) entry which is preliminary data.</text>
</comment>
<dbReference type="AlphaFoldDB" id="A0A4U5M8D1"/>
<reference evidence="1 2" key="2">
    <citation type="journal article" date="2019" name="G3 (Bethesda)">
        <title>Hybrid Assembly of the Genome of the Entomopathogenic Nematode Steinernema carpocapsae Identifies the X-Chromosome.</title>
        <authorList>
            <person name="Serra L."/>
            <person name="Macchietto M."/>
            <person name="Macias-Munoz A."/>
            <person name="McGill C.J."/>
            <person name="Rodriguez I.M."/>
            <person name="Rodriguez B."/>
            <person name="Murad R."/>
            <person name="Mortazavi A."/>
        </authorList>
    </citation>
    <scope>NUCLEOTIDE SEQUENCE [LARGE SCALE GENOMIC DNA]</scope>
    <source>
        <strain evidence="1 2">ALL</strain>
    </source>
</reference>
<reference evidence="1 2" key="1">
    <citation type="journal article" date="2015" name="Genome Biol.">
        <title>Comparative genomics of Steinernema reveals deeply conserved gene regulatory networks.</title>
        <authorList>
            <person name="Dillman A.R."/>
            <person name="Macchietto M."/>
            <person name="Porter C.F."/>
            <person name="Rogers A."/>
            <person name="Williams B."/>
            <person name="Antoshechkin I."/>
            <person name="Lee M.M."/>
            <person name="Goodwin Z."/>
            <person name="Lu X."/>
            <person name="Lewis E.E."/>
            <person name="Goodrich-Blair H."/>
            <person name="Stock S.P."/>
            <person name="Adams B.J."/>
            <person name="Sternberg P.W."/>
            <person name="Mortazavi A."/>
        </authorList>
    </citation>
    <scope>NUCLEOTIDE SEQUENCE [LARGE SCALE GENOMIC DNA]</scope>
    <source>
        <strain evidence="1 2">ALL</strain>
    </source>
</reference>
<evidence type="ECO:0000313" key="1">
    <source>
        <dbReference type="EMBL" id="TKR64873.1"/>
    </source>
</evidence>
<organism evidence="1 2">
    <name type="scientific">Steinernema carpocapsae</name>
    <name type="common">Entomopathogenic nematode</name>
    <dbReference type="NCBI Taxonomy" id="34508"/>
    <lineage>
        <taxon>Eukaryota</taxon>
        <taxon>Metazoa</taxon>
        <taxon>Ecdysozoa</taxon>
        <taxon>Nematoda</taxon>
        <taxon>Chromadorea</taxon>
        <taxon>Rhabditida</taxon>
        <taxon>Tylenchina</taxon>
        <taxon>Panagrolaimomorpha</taxon>
        <taxon>Strongyloidoidea</taxon>
        <taxon>Steinernematidae</taxon>
        <taxon>Steinernema</taxon>
    </lineage>
</organism>
<sequence length="81" mass="9599">MFVSRHVKLVDMHRNRKFRVCYVASFVHSKQFLIYTLSRTGTNPKKRNFDSGSFGTEPPSLQISYHPKKCKLLFRKPRLQL</sequence>
<name>A0A4U5M8D1_STECR</name>
<protein>
    <submittedName>
        <fullName evidence="1">Uncharacterized protein</fullName>
    </submittedName>
</protein>